<comment type="caution">
    <text evidence="14">The sequence shown here is derived from an EMBL/GenBank/DDBJ whole genome shotgun (WGS) entry which is preliminary data.</text>
</comment>
<dbReference type="PROSITE" id="PS00497">
    <property type="entry name" value="TYROSINASE_1"/>
    <property type="match status" value="1"/>
</dbReference>
<dbReference type="InterPro" id="IPR008922">
    <property type="entry name" value="Di-copper_centre_dom_sf"/>
</dbReference>
<evidence type="ECO:0000256" key="9">
    <source>
        <dbReference type="ARBA" id="ARBA00048233"/>
    </source>
</evidence>
<dbReference type="GO" id="GO:0004503">
    <property type="term" value="F:tyrosinase activity"/>
    <property type="evidence" value="ECO:0007669"/>
    <property type="project" value="UniProtKB-EC"/>
</dbReference>
<feature type="domain" description="Tyrosinase copper-binding" evidence="12">
    <location>
        <begin position="122"/>
        <end position="139"/>
    </location>
</feature>
<evidence type="ECO:0000256" key="3">
    <source>
        <dbReference type="ARBA" id="ARBA00011906"/>
    </source>
</evidence>
<dbReference type="PANTHER" id="PTHR11474">
    <property type="entry name" value="TYROSINASE FAMILY MEMBER"/>
    <property type="match status" value="1"/>
</dbReference>
<evidence type="ECO:0000256" key="6">
    <source>
        <dbReference type="ARBA" id="ARBA00023008"/>
    </source>
</evidence>
<accession>A0A9P4NGN5</accession>
<sequence length="613" mass="68112">MFSSRVLQASIPRLLFAVLVLTSTLASPLAIPTKSNLHRRQNAPFAVTGITDSGTQLRLEIRDLQQNADQWNIYLLGMQRLQSMDQNDMLSWFQIAGIHGAPFADWDGVKGNGKQDVGWCIHGASLFLSWHRPYLALYESLVVAHARDAAAEFPEGDERNRYVEAAKTLRIPYWDWAKPVPKGQHTAPDSLTTAQISVNTPSGQQTIASPLYTYRFHPVEDALRSAVGGIGDFLETHRHPNQWWVANTTNNDGGWVDSMDQFQSQAAQRVFNIFANYNNYMNVSNSGWQPNGGVSSKYDSFESVHDVVHNTIGGDGGNMVVIQLAAFDPIFWLHHTNIDRLGAMWEALYPNSYLVPSPQHGNIWLSEGQVADADTPLQPFYADPTGTFHTSNSARYPKTFGYTYPELTFDDPATIRAAINQLYGGMDAPAKRSVTLADNGYAPPNATDSNSNPRDYVANIRASKNSIGESYNIHIFLGDFTPNTYDWAKDPNLVGTHGVFAKKLAPIGDPIHVAGSVMLKKTLRQHYEQGKISGLTEDIVIPYLQKHLHWRVQKMDGCEVPRESMPELKVMVISTEVQPAASPYQLAKWVGETKLHLEVTDGRPGGLCPGDEY</sequence>
<evidence type="ECO:0000313" key="14">
    <source>
        <dbReference type="EMBL" id="KAF2420770.1"/>
    </source>
</evidence>
<keyword evidence="11" id="KW-0732">Signal</keyword>
<comment type="catalytic activity">
    <reaction evidence="10">
        <text>L-tyrosine + O2 = L-dopaquinone + H2O</text>
        <dbReference type="Rhea" id="RHEA:18117"/>
        <dbReference type="ChEBI" id="CHEBI:15377"/>
        <dbReference type="ChEBI" id="CHEBI:15379"/>
        <dbReference type="ChEBI" id="CHEBI:57924"/>
        <dbReference type="ChEBI" id="CHEBI:58315"/>
        <dbReference type="EC" id="1.14.18.1"/>
    </reaction>
</comment>
<evidence type="ECO:0000259" key="12">
    <source>
        <dbReference type="PROSITE" id="PS00497"/>
    </source>
</evidence>
<dbReference type="SUPFAM" id="SSF48056">
    <property type="entry name" value="Di-copper centre-containing domain"/>
    <property type="match status" value="1"/>
</dbReference>
<dbReference type="OrthoDB" id="6132182at2759"/>
<protein>
    <recommendedName>
        <fullName evidence="3">tyrosinase</fullName>
        <ecNumber evidence="3">1.14.18.1</ecNumber>
    </recommendedName>
</protein>
<dbReference type="InterPro" id="IPR002227">
    <property type="entry name" value="Tyrosinase_Cu-bd"/>
</dbReference>
<reference evidence="14" key="1">
    <citation type="journal article" date="2020" name="Stud. Mycol.">
        <title>101 Dothideomycetes genomes: a test case for predicting lifestyles and emergence of pathogens.</title>
        <authorList>
            <person name="Haridas S."/>
            <person name="Albert R."/>
            <person name="Binder M."/>
            <person name="Bloem J."/>
            <person name="Labutti K."/>
            <person name="Salamov A."/>
            <person name="Andreopoulos B."/>
            <person name="Baker S."/>
            <person name="Barry K."/>
            <person name="Bills G."/>
            <person name="Bluhm B."/>
            <person name="Cannon C."/>
            <person name="Castanera R."/>
            <person name="Culley D."/>
            <person name="Daum C."/>
            <person name="Ezra D."/>
            <person name="Gonzalez J."/>
            <person name="Henrissat B."/>
            <person name="Kuo A."/>
            <person name="Liang C."/>
            <person name="Lipzen A."/>
            <person name="Lutzoni F."/>
            <person name="Magnuson J."/>
            <person name="Mondo S."/>
            <person name="Nolan M."/>
            <person name="Ohm R."/>
            <person name="Pangilinan J."/>
            <person name="Park H.-J."/>
            <person name="Ramirez L."/>
            <person name="Alfaro M."/>
            <person name="Sun H."/>
            <person name="Tritt A."/>
            <person name="Yoshinaga Y."/>
            <person name="Zwiers L.-H."/>
            <person name="Turgeon B."/>
            <person name="Goodwin S."/>
            <person name="Spatafora J."/>
            <person name="Crous P."/>
            <person name="Grigoriev I."/>
        </authorList>
    </citation>
    <scope>NUCLEOTIDE SEQUENCE</scope>
    <source>
        <strain evidence="14">CBS 130266</strain>
    </source>
</reference>
<dbReference type="PRINTS" id="PR00092">
    <property type="entry name" value="TYROSINASE"/>
</dbReference>
<dbReference type="GO" id="GO:0046872">
    <property type="term" value="F:metal ion binding"/>
    <property type="evidence" value="ECO:0007669"/>
    <property type="project" value="UniProtKB-KW"/>
</dbReference>
<keyword evidence="4" id="KW-0479">Metal-binding</keyword>
<dbReference type="PANTHER" id="PTHR11474:SF76">
    <property type="entry name" value="SHKT DOMAIN-CONTAINING PROTEIN"/>
    <property type="match status" value="1"/>
</dbReference>
<evidence type="ECO:0000256" key="2">
    <source>
        <dbReference type="ARBA" id="ARBA00009928"/>
    </source>
</evidence>
<name>A0A9P4NGN5_9PEZI</name>
<evidence type="ECO:0000259" key="13">
    <source>
        <dbReference type="PROSITE" id="PS00498"/>
    </source>
</evidence>
<feature type="domain" description="Tyrosinase copper-binding" evidence="13">
    <location>
        <begin position="328"/>
        <end position="339"/>
    </location>
</feature>
<dbReference type="Proteomes" id="UP000800235">
    <property type="component" value="Unassembled WGS sequence"/>
</dbReference>
<dbReference type="EMBL" id="MU007106">
    <property type="protein sequence ID" value="KAF2420770.1"/>
    <property type="molecule type" value="Genomic_DNA"/>
</dbReference>
<evidence type="ECO:0000256" key="5">
    <source>
        <dbReference type="ARBA" id="ARBA00023002"/>
    </source>
</evidence>
<organism evidence="14 15">
    <name type="scientific">Tothia fuscella</name>
    <dbReference type="NCBI Taxonomy" id="1048955"/>
    <lineage>
        <taxon>Eukaryota</taxon>
        <taxon>Fungi</taxon>
        <taxon>Dikarya</taxon>
        <taxon>Ascomycota</taxon>
        <taxon>Pezizomycotina</taxon>
        <taxon>Dothideomycetes</taxon>
        <taxon>Pleosporomycetidae</taxon>
        <taxon>Venturiales</taxon>
        <taxon>Cylindrosympodiaceae</taxon>
        <taxon>Tothia</taxon>
    </lineage>
</organism>
<dbReference type="PROSITE" id="PS00498">
    <property type="entry name" value="TYROSINASE_2"/>
    <property type="match status" value="1"/>
</dbReference>
<feature type="chain" id="PRO_5040447564" description="tyrosinase" evidence="11">
    <location>
        <begin position="27"/>
        <end position="613"/>
    </location>
</feature>
<proteinExistence type="inferred from homology"/>
<comment type="catalytic activity">
    <reaction evidence="9">
        <text>2 L-dopa + O2 = 2 L-dopaquinone + 2 H2O</text>
        <dbReference type="Rhea" id="RHEA:34287"/>
        <dbReference type="ChEBI" id="CHEBI:15377"/>
        <dbReference type="ChEBI" id="CHEBI:15379"/>
        <dbReference type="ChEBI" id="CHEBI:57504"/>
        <dbReference type="ChEBI" id="CHEBI:57924"/>
        <dbReference type="EC" id="1.14.18.1"/>
    </reaction>
</comment>
<dbReference type="AlphaFoldDB" id="A0A9P4NGN5"/>
<comment type="cofactor">
    <cofactor evidence="1">
        <name>Cu(2+)</name>
        <dbReference type="ChEBI" id="CHEBI:29036"/>
    </cofactor>
</comment>
<keyword evidence="8" id="KW-0470">Melanin biosynthesis</keyword>
<dbReference type="Gene3D" id="2.60.310.20">
    <property type="match status" value="1"/>
</dbReference>
<keyword evidence="6" id="KW-0186">Copper</keyword>
<dbReference type="Gene3D" id="1.10.1280.10">
    <property type="entry name" value="Di-copper center containing domain from catechol oxidase"/>
    <property type="match status" value="1"/>
</dbReference>
<evidence type="ECO:0000256" key="4">
    <source>
        <dbReference type="ARBA" id="ARBA00022723"/>
    </source>
</evidence>
<dbReference type="InterPro" id="IPR041640">
    <property type="entry name" value="Tyrosinase_C"/>
</dbReference>
<dbReference type="Pfam" id="PF00264">
    <property type="entry name" value="Tyrosinase"/>
    <property type="match status" value="1"/>
</dbReference>
<keyword evidence="15" id="KW-1185">Reference proteome</keyword>
<dbReference type="GO" id="GO:0042438">
    <property type="term" value="P:melanin biosynthetic process"/>
    <property type="evidence" value="ECO:0007669"/>
    <property type="project" value="UniProtKB-KW"/>
</dbReference>
<gene>
    <name evidence="14" type="ORF">EJ08DRAFT_529393</name>
</gene>
<keyword evidence="7" id="KW-0503">Monooxygenase</keyword>
<evidence type="ECO:0000256" key="11">
    <source>
        <dbReference type="SAM" id="SignalP"/>
    </source>
</evidence>
<evidence type="ECO:0000256" key="7">
    <source>
        <dbReference type="ARBA" id="ARBA00023033"/>
    </source>
</evidence>
<feature type="signal peptide" evidence="11">
    <location>
        <begin position="1"/>
        <end position="26"/>
    </location>
</feature>
<dbReference type="EC" id="1.14.18.1" evidence="3"/>
<evidence type="ECO:0000256" key="10">
    <source>
        <dbReference type="ARBA" id="ARBA00048881"/>
    </source>
</evidence>
<evidence type="ECO:0000256" key="1">
    <source>
        <dbReference type="ARBA" id="ARBA00001973"/>
    </source>
</evidence>
<comment type="similarity">
    <text evidence="2">Belongs to the tyrosinase family.</text>
</comment>
<keyword evidence="5" id="KW-0560">Oxidoreductase</keyword>
<dbReference type="InterPro" id="IPR050316">
    <property type="entry name" value="Tyrosinase/Hemocyanin"/>
</dbReference>
<dbReference type="Pfam" id="PF18132">
    <property type="entry name" value="Tyrosinase_C"/>
    <property type="match status" value="1"/>
</dbReference>
<evidence type="ECO:0000256" key="8">
    <source>
        <dbReference type="ARBA" id="ARBA00023101"/>
    </source>
</evidence>
<evidence type="ECO:0000313" key="15">
    <source>
        <dbReference type="Proteomes" id="UP000800235"/>
    </source>
</evidence>